<dbReference type="KEGG" id="pbas:SMSP2_02558"/>
<dbReference type="Gene3D" id="1.25.40.10">
    <property type="entry name" value="Tetratricopeptide repeat domain"/>
    <property type="match status" value="1"/>
</dbReference>
<dbReference type="AlphaFoldDB" id="A0A1Q2MIQ1"/>
<feature type="compositionally biased region" description="Low complexity" evidence="2">
    <location>
        <begin position="165"/>
        <end position="220"/>
    </location>
</feature>
<accession>A0A1Q2MIQ1</accession>
<evidence type="ECO:0000256" key="1">
    <source>
        <dbReference type="PROSITE-ProRule" id="PRU00339"/>
    </source>
</evidence>
<keyword evidence="1" id="KW-0802">TPR repeat</keyword>
<dbReference type="STRING" id="1851148.SMSP2_02558"/>
<feature type="region of interest" description="Disordered" evidence="2">
    <location>
        <begin position="162"/>
        <end position="363"/>
    </location>
</feature>
<feature type="chain" id="PRO_5013021260" evidence="3">
    <location>
        <begin position="23"/>
        <end position="363"/>
    </location>
</feature>
<evidence type="ECO:0000313" key="4">
    <source>
        <dbReference type="EMBL" id="AQQ72177.1"/>
    </source>
</evidence>
<dbReference type="InterPro" id="IPR019734">
    <property type="entry name" value="TPR_rpt"/>
</dbReference>
<dbReference type="SUPFAM" id="SSF48452">
    <property type="entry name" value="TPR-like"/>
    <property type="match status" value="1"/>
</dbReference>
<name>A0A1Q2MIQ1_9BACT</name>
<feature type="compositionally biased region" description="Basic and acidic residues" evidence="2">
    <location>
        <begin position="279"/>
        <end position="306"/>
    </location>
</feature>
<evidence type="ECO:0000313" key="5">
    <source>
        <dbReference type="Proteomes" id="UP000188181"/>
    </source>
</evidence>
<keyword evidence="5" id="KW-1185">Reference proteome</keyword>
<evidence type="ECO:0000256" key="3">
    <source>
        <dbReference type="SAM" id="SignalP"/>
    </source>
</evidence>
<dbReference type="Proteomes" id="UP000188181">
    <property type="component" value="Chromosome"/>
</dbReference>
<dbReference type="SMART" id="SM00028">
    <property type="entry name" value="TPR"/>
    <property type="match status" value="1"/>
</dbReference>
<sequence precursor="true">MSKKNKTLYIMILTAAAGVCFAQSPRSLVNEGNRLYAQQDYPGAAELYEQAAESESAVAAYNLANARLKEGRLEDAVNAYLQALSLAGDQSGKLKHDIRSNLARAYYELSSQKTKEDPEAAISDLDSCISTLRDSARFTDDKSQTARNIELARVKQEMLRKMLEQQKQQQQKQQQSKQDIQDQLENQQQKQQQLSGQDPSEQQSKEQQQQLSEDTQQTLDQMKEHAEKYNDQQMQDAAKDVEKAAEKQQQAREQMESEEPEKQQQAKQSQQQAADELSEALKKLGEDGEEQGEKQDGQQQEDRQPQEQDEQSQQPRQPQQDQQQEQNGQPQHAEPEDIINKERENRSQRVRMIGEYKPVEKDW</sequence>
<gene>
    <name evidence="4" type="ORF">SMSP2_02558</name>
</gene>
<protein>
    <submittedName>
        <fullName evidence="4">Uncharacterized protein</fullName>
    </submittedName>
</protein>
<feature type="compositionally biased region" description="Low complexity" evidence="2">
    <location>
        <begin position="265"/>
        <end position="274"/>
    </location>
</feature>
<feature type="signal peptide" evidence="3">
    <location>
        <begin position="1"/>
        <end position="22"/>
    </location>
</feature>
<feature type="compositionally biased region" description="Basic and acidic residues" evidence="2">
    <location>
        <begin position="221"/>
        <end position="230"/>
    </location>
</feature>
<evidence type="ECO:0000256" key="2">
    <source>
        <dbReference type="SAM" id="MobiDB-lite"/>
    </source>
</evidence>
<feature type="repeat" description="TPR" evidence="1">
    <location>
        <begin position="57"/>
        <end position="90"/>
    </location>
</feature>
<feature type="compositionally biased region" description="Basic and acidic residues" evidence="2">
    <location>
        <begin position="333"/>
        <end position="363"/>
    </location>
</feature>
<proteinExistence type="predicted"/>
<dbReference type="OrthoDB" id="1525165at2"/>
<dbReference type="EMBL" id="CP019646">
    <property type="protein sequence ID" value="AQQ72177.1"/>
    <property type="molecule type" value="Genomic_DNA"/>
</dbReference>
<dbReference type="PROSITE" id="PS50005">
    <property type="entry name" value="TPR"/>
    <property type="match status" value="1"/>
</dbReference>
<keyword evidence="3" id="KW-0732">Signal</keyword>
<reference evidence="5" key="1">
    <citation type="submission" date="2017-02" db="EMBL/GenBank/DDBJ databases">
        <title>Comparative genomics and description of representatives of a novel lineage of planctomycetes thriving in anoxic sediments.</title>
        <authorList>
            <person name="Spring S."/>
            <person name="Bunk B."/>
            <person name="Sproer C."/>
        </authorList>
    </citation>
    <scope>NUCLEOTIDE SEQUENCE [LARGE SCALE GENOMIC DNA]</scope>
    <source>
        <strain evidence="5">SM-Chi-D1</strain>
    </source>
</reference>
<dbReference type="InterPro" id="IPR011990">
    <property type="entry name" value="TPR-like_helical_dom_sf"/>
</dbReference>
<feature type="compositionally biased region" description="Low complexity" evidence="2">
    <location>
        <begin position="311"/>
        <end position="331"/>
    </location>
</feature>
<dbReference type="RefSeq" id="WP_146684396.1">
    <property type="nucleotide sequence ID" value="NZ_CP019646.1"/>
</dbReference>
<feature type="compositionally biased region" description="Basic and acidic residues" evidence="2">
    <location>
        <begin position="237"/>
        <end position="264"/>
    </location>
</feature>
<organism evidence="4 5">
    <name type="scientific">Limihaloglobus sulfuriphilus</name>
    <dbReference type="NCBI Taxonomy" id="1851148"/>
    <lineage>
        <taxon>Bacteria</taxon>
        <taxon>Pseudomonadati</taxon>
        <taxon>Planctomycetota</taxon>
        <taxon>Phycisphaerae</taxon>
        <taxon>Sedimentisphaerales</taxon>
        <taxon>Sedimentisphaeraceae</taxon>
        <taxon>Limihaloglobus</taxon>
    </lineage>
</organism>